<proteinExistence type="predicted"/>
<evidence type="ECO:0000313" key="4">
    <source>
        <dbReference type="Proteomes" id="UP000007350"/>
    </source>
</evidence>
<keyword evidence="4" id="KW-1185">Reference proteome</keyword>
<evidence type="ECO:0000256" key="1">
    <source>
        <dbReference type="SAM" id="MobiDB-lite"/>
    </source>
</evidence>
<evidence type="ECO:0000256" key="2">
    <source>
        <dbReference type="SAM" id="Phobius"/>
    </source>
</evidence>
<evidence type="ECO:0000313" key="3">
    <source>
        <dbReference type="EMBL" id="EKF30017.1"/>
    </source>
</evidence>
<feature type="transmembrane region" description="Helical" evidence="2">
    <location>
        <begin position="49"/>
        <end position="72"/>
    </location>
</feature>
<reference evidence="3 4" key="1">
    <citation type="journal article" date="2012" name="BMC Genomics">
        <title>Comparative genomic analysis of human infective Trypanosoma cruzi lineages with the bat-restricted subspecies T. cruzi marinkellei.</title>
        <authorList>
            <person name="Franzen O."/>
            <person name="Talavera-Lopez C."/>
            <person name="Ochaya S."/>
            <person name="Butler C.E."/>
            <person name="Messenger L.A."/>
            <person name="Lewis M.D."/>
            <person name="Llewellyn M.S."/>
            <person name="Marinkelle C.J."/>
            <person name="Tyler K.M."/>
            <person name="Miles M.A."/>
            <person name="Andersson B."/>
        </authorList>
    </citation>
    <scope>NUCLEOTIDE SEQUENCE [LARGE SCALE GENOMIC DNA]</scope>
    <source>
        <strain evidence="3 4">B7</strain>
    </source>
</reference>
<name>K2NME3_TRYCR</name>
<feature type="region of interest" description="Disordered" evidence="1">
    <location>
        <begin position="268"/>
        <end position="306"/>
    </location>
</feature>
<feature type="transmembrane region" description="Helical" evidence="2">
    <location>
        <begin position="192"/>
        <end position="213"/>
    </location>
</feature>
<keyword evidence="2" id="KW-0812">Transmembrane</keyword>
<accession>K2NME3</accession>
<feature type="compositionally biased region" description="Polar residues" evidence="1">
    <location>
        <begin position="297"/>
        <end position="306"/>
    </location>
</feature>
<comment type="caution">
    <text evidence="3">The sequence shown here is derived from an EMBL/GenBank/DDBJ whole genome shotgun (WGS) entry which is preliminary data.</text>
</comment>
<feature type="transmembrane region" description="Helical" evidence="2">
    <location>
        <begin position="117"/>
        <end position="136"/>
    </location>
</feature>
<dbReference type="Proteomes" id="UP000007350">
    <property type="component" value="Unassembled WGS sequence"/>
</dbReference>
<protein>
    <recommendedName>
        <fullName evidence="5">Transmembrane protein</fullName>
    </recommendedName>
</protein>
<dbReference type="OrthoDB" id="251484at2759"/>
<dbReference type="EMBL" id="AHKC01012498">
    <property type="protein sequence ID" value="EKF30017.1"/>
    <property type="molecule type" value="Genomic_DNA"/>
</dbReference>
<dbReference type="AlphaFoldDB" id="K2NME3"/>
<organism evidence="3 4">
    <name type="scientific">Trypanosoma cruzi marinkellei</name>
    <dbReference type="NCBI Taxonomy" id="85056"/>
    <lineage>
        <taxon>Eukaryota</taxon>
        <taxon>Discoba</taxon>
        <taxon>Euglenozoa</taxon>
        <taxon>Kinetoplastea</taxon>
        <taxon>Metakinetoplastina</taxon>
        <taxon>Trypanosomatida</taxon>
        <taxon>Trypanosomatidae</taxon>
        <taxon>Trypanosoma</taxon>
        <taxon>Schizotrypanum</taxon>
    </lineage>
</organism>
<keyword evidence="2" id="KW-1133">Transmembrane helix</keyword>
<gene>
    <name evidence="3" type="ORF">MOQ_006185</name>
</gene>
<evidence type="ECO:0008006" key="5">
    <source>
        <dbReference type="Google" id="ProtNLM"/>
    </source>
</evidence>
<keyword evidence="2" id="KW-0472">Membrane</keyword>
<sequence length="306" mass="34348">MDAVSLIREEIVRIREETERSSCLSDESSFLDARSSLLGVLNKEYDGSYFKYFVGCMLVPFVVLLTVMLLCLSTKMLTEWVALRRISGRMSCHPLIQEEMQARELSQASRRSARWRTAFVVTLKCVIASALLFFFVGSRVMMEVLTRGWIKGLLVPTGTDGSFAATDDNFDPWLELYSVLATLLSVDWFRDIQGLFAFSLLGSTLMVVGLRLLRSASEDVVSMRTDSISSLKLLQKIDDKQKERGQEIMQRQMASLISMLAERAALHPEVQRNGNSVPTLPVMENGENSPREDGANGSLTENHAEE</sequence>